<feature type="region of interest" description="Disordered" evidence="1">
    <location>
        <begin position="356"/>
        <end position="383"/>
    </location>
</feature>
<feature type="region of interest" description="Disordered" evidence="1">
    <location>
        <begin position="1304"/>
        <end position="1345"/>
    </location>
</feature>
<feature type="compositionally biased region" description="Basic and acidic residues" evidence="1">
    <location>
        <begin position="954"/>
        <end position="991"/>
    </location>
</feature>
<feature type="compositionally biased region" description="Basic and acidic residues" evidence="1">
    <location>
        <begin position="298"/>
        <end position="311"/>
    </location>
</feature>
<feature type="domain" description="GRIP" evidence="2">
    <location>
        <begin position="1348"/>
        <end position="1398"/>
    </location>
</feature>
<dbReference type="EMBL" id="NAJL01000018">
    <property type="protein sequence ID" value="TKA28358.1"/>
    <property type="molecule type" value="Genomic_DNA"/>
</dbReference>
<dbReference type="Pfam" id="PF01465">
    <property type="entry name" value="GRIP"/>
    <property type="match status" value="1"/>
</dbReference>
<feature type="region of interest" description="Disordered" evidence="1">
    <location>
        <begin position="572"/>
        <end position="663"/>
    </location>
</feature>
<feature type="compositionally biased region" description="Basic and acidic residues" evidence="1">
    <location>
        <begin position="1191"/>
        <end position="1235"/>
    </location>
</feature>
<dbReference type="SUPFAM" id="SSF57997">
    <property type="entry name" value="Tropomyosin"/>
    <property type="match status" value="1"/>
</dbReference>
<keyword evidence="4" id="KW-1185">Reference proteome</keyword>
<proteinExistence type="predicted"/>
<feature type="compositionally biased region" description="Basic and acidic residues" evidence="1">
    <location>
        <begin position="1169"/>
        <end position="1180"/>
    </location>
</feature>
<evidence type="ECO:0000313" key="3">
    <source>
        <dbReference type="EMBL" id="TKA28358.1"/>
    </source>
</evidence>
<feature type="compositionally biased region" description="Acidic residues" evidence="1">
    <location>
        <begin position="80"/>
        <end position="90"/>
    </location>
</feature>
<feature type="region of interest" description="Disordered" evidence="1">
    <location>
        <begin position="1080"/>
        <end position="1126"/>
    </location>
</feature>
<feature type="compositionally biased region" description="Low complexity" evidence="1">
    <location>
        <begin position="1310"/>
        <end position="1326"/>
    </location>
</feature>
<feature type="region of interest" description="Disordered" evidence="1">
    <location>
        <begin position="954"/>
        <end position="1042"/>
    </location>
</feature>
<evidence type="ECO:0000313" key="4">
    <source>
        <dbReference type="Proteomes" id="UP000308549"/>
    </source>
</evidence>
<feature type="compositionally biased region" description="Basic and acidic residues" evidence="1">
    <location>
        <begin position="365"/>
        <end position="383"/>
    </location>
</feature>
<feature type="compositionally biased region" description="Basic and acidic residues" evidence="1">
    <location>
        <begin position="999"/>
        <end position="1015"/>
    </location>
</feature>
<comment type="caution">
    <text evidence="3">The sequence shown here is derived from an EMBL/GenBank/DDBJ whole genome shotgun (WGS) entry which is preliminary data.</text>
</comment>
<feature type="compositionally biased region" description="Basic and acidic residues" evidence="1">
    <location>
        <begin position="125"/>
        <end position="139"/>
    </location>
</feature>
<feature type="compositionally biased region" description="Basic and acidic residues" evidence="1">
    <location>
        <begin position="1025"/>
        <end position="1042"/>
    </location>
</feature>
<feature type="region of interest" description="Disordered" evidence="1">
    <location>
        <begin position="530"/>
        <end position="556"/>
    </location>
</feature>
<dbReference type="SMART" id="SM00755">
    <property type="entry name" value="Grip"/>
    <property type="match status" value="1"/>
</dbReference>
<dbReference type="PANTHER" id="PTHR18937">
    <property type="entry name" value="STRUCTURAL MAINTENANCE OF CHROMOSOMES SMC FAMILY MEMBER"/>
    <property type="match status" value="1"/>
</dbReference>
<organism evidence="3 4">
    <name type="scientific">Salinomyces thailandicus</name>
    <dbReference type="NCBI Taxonomy" id="706561"/>
    <lineage>
        <taxon>Eukaryota</taxon>
        <taxon>Fungi</taxon>
        <taxon>Dikarya</taxon>
        <taxon>Ascomycota</taxon>
        <taxon>Pezizomycotina</taxon>
        <taxon>Dothideomycetes</taxon>
        <taxon>Dothideomycetidae</taxon>
        <taxon>Mycosphaerellales</taxon>
        <taxon>Teratosphaeriaceae</taxon>
        <taxon>Salinomyces</taxon>
    </lineage>
</organism>
<dbReference type="OrthoDB" id="1926336at2759"/>
<reference evidence="3 4" key="1">
    <citation type="submission" date="2017-03" db="EMBL/GenBank/DDBJ databases">
        <title>Genomes of endolithic fungi from Antarctica.</title>
        <authorList>
            <person name="Coleine C."/>
            <person name="Masonjones S."/>
            <person name="Stajich J.E."/>
        </authorList>
    </citation>
    <scope>NUCLEOTIDE SEQUENCE [LARGE SCALE GENOMIC DNA]</scope>
    <source>
        <strain evidence="3 4">CCFEE 6315</strain>
    </source>
</reference>
<feature type="compositionally biased region" description="Low complexity" evidence="1">
    <location>
        <begin position="1085"/>
        <end position="1106"/>
    </location>
</feature>
<feature type="compositionally biased region" description="Basic and acidic residues" evidence="1">
    <location>
        <begin position="1116"/>
        <end position="1126"/>
    </location>
</feature>
<gene>
    <name evidence="3" type="ORF">B0A50_03825</name>
</gene>
<accession>A0A4U0U0N5</accession>
<feature type="compositionally biased region" description="Basic and acidic residues" evidence="1">
    <location>
        <begin position="279"/>
        <end position="289"/>
    </location>
</feature>
<feature type="compositionally biased region" description="Low complexity" evidence="1">
    <location>
        <begin position="30"/>
        <end position="41"/>
    </location>
</feature>
<feature type="compositionally biased region" description="Low complexity" evidence="1">
    <location>
        <begin position="595"/>
        <end position="608"/>
    </location>
</feature>
<feature type="region of interest" description="Disordered" evidence="1">
    <location>
        <begin position="800"/>
        <end position="823"/>
    </location>
</feature>
<feature type="compositionally biased region" description="Basic residues" evidence="1">
    <location>
        <begin position="625"/>
        <end position="636"/>
    </location>
</feature>
<feature type="compositionally biased region" description="Basic and acidic residues" evidence="1">
    <location>
        <begin position="1258"/>
        <end position="1270"/>
    </location>
</feature>
<dbReference type="InterPro" id="IPR000237">
    <property type="entry name" value="GRIP_dom"/>
</dbReference>
<feature type="compositionally biased region" description="Basic and acidic residues" evidence="1">
    <location>
        <begin position="236"/>
        <end position="260"/>
    </location>
</feature>
<dbReference type="Proteomes" id="UP000308549">
    <property type="component" value="Unassembled WGS sequence"/>
</dbReference>
<dbReference type="PROSITE" id="PS50913">
    <property type="entry name" value="GRIP"/>
    <property type="match status" value="1"/>
</dbReference>
<feature type="compositionally biased region" description="Polar residues" evidence="1">
    <location>
        <begin position="261"/>
        <end position="276"/>
    </location>
</feature>
<dbReference type="Gene3D" id="1.10.287.1490">
    <property type="match status" value="1"/>
</dbReference>
<feature type="region of interest" description="Disordered" evidence="1">
    <location>
        <begin position="236"/>
        <end position="311"/>
    </location>
</feature>
<evidence type="ECO:0000256" key="1">
    <source>
        <dbReference type="SAM" id="MobiDB-lite"/>
    </source>
</evidence>
<feature type="compositionally biased region" description="Polar residues" evidence="1">
    <location>
        <begin position="581"/>
        <end position="594"/>
    </location>
</feature>
<feature type="region of interest" description="Disordered" evidence="1">
    <location>
        <begin position="1169"/>
        <end position="1270"/>
    </location>
</feature>
<protein>
    <recommendedName>
        <fullName evidence="2">GRIP domain-containing protein</fullName>
    </recommendedName>
</protein>
<dbReference type="Gene3D" id="1.20.58.60">
    <property type="match status" value="1"/>
</dbReference>
<sequence length="1402" mass="157214">MFQRLKGFNLDSFLDSKIAEEQARQGQNGSPSRSPVRRQPSNAGGGRGSGRTNSPARRAGGRLKVAEAEGAGPAGKGPDPEEFVIGDDVSEISRAATPRPVKESAEDPLGVAGEQGKQDAGPAMDKGKEKADNDELPDDVRKKLAKLEHLATKYQDLLRNYRTAHARVSAIEPFEATLREHTPLTSIAEPGALVEFLNQRSLQSDMVLEELKRITGENKDVVKERDELKTKLDEAERKAKEAFDEAAGLREQREQRESKTPETQGSSLDSLSNQGVGTDAKDGKGKEDGNEFFSFDSEQQKNREEELKQLEAEIESQKEYINELSTENATLRNDFSTCELDLDAMRNKVGVKEREIEGMQSSLTEVKKQLSDAAQTREDAKQQEQEAAASLAQTEGHIADLQEKLKGYRQSLQQRERQLQDKAEQAEENLKKYQREHEENLKKGKYVKREGKEMETLRNLVSTLREQLKKAEEAKKQAESNIENFRLELNRLESEAGNSANIISTLRGHEAAAESLKSRLAEVERERDNAQSVAVSKKGHESAVASLRSQLKRAEKDRDGAYQLVLDCGRCAPPAKPNEAPTATSTPQTRSRQGSEATAQTESTQATEVSTPAANGELETSEAKKKNKKKKSKAKKKATDAAAGGDEPSSAQPQLVHSTSVSELIESPEKAQAILDKGDQGDMFKILIEYAKNARQGGETHEDEQADVIRHHEDTIMERDQTIRENVRLFREKEEECTALKHSIGEKEKQIERLEGKLKDQEGLEEDIEQLKDEVTELGQQATDAKHELKLVKEQKEKLQDGFDDLQREGDSGRKGLKDAEAQRDDLAQRCKTLETEIVELKNLQSTSSTTSAEDLQVVKEQLKNVGKEKESLQLAKDASEKQIVELKAQNSASDAAHDTKHKSLSGNFEELKARATALEKDLAAANQLSQTRFKDLTDLREHLNKVQPELKKLREESNEFKTVKSELEKSNSTAKRLEAKEKDLRSEIAEYKSQGSAKDGEIVKLKDSAKKSDQRSSALEESYENARKDLEQSQSMRDEAIETCDKLQADLKKAEAELKTSATKAGDLEKQIGKLREEANGLRSDLQAKSSLQASAQSQMDSQQEQSRELATQMKEIRERNESLEEELADAHRLLSERGREGETIRRMLNDVEARAEGRVQEMRERLDLAVEERDRAEDEASSIGRRKTRELEDLKTRLKDAEREAARATESREDAERRERQFKSRQDDLERRASQAQEELSEVRSAMAQLQSTLDETERQSRDLDKEKADLRRMLEEREARLEKLQKSSRAMADELRTLQSANKLQQSSIQSSRSSLDSSKVASPRVTSPAPKGNGAPVATTGGAHAKESIDYVYLKNVLLQFLEQREKKHQLQLVPVLGMLLHFDRQDQQKWEAAIAAK</sequence>
<feature type="region of interest" description="Disordered" evidence="1">
    <location>
        <begin position="18"/>
        <end position="139"/>
    </location>
</feature>
<feature type="compositionally biased region" description="Polar residues" evidence="1">
    <location>
        <begin position="649"/>
        <end position="662"/>
    </location>
</feature>
<name>A0A4U0U0N5_9PEZI</name>
<evidence type="ECO:0000259" key="2">
    <source>
        <dbReference type="PROSITE" id="PS50913"/>
    </source>
</evidence>